<gene>
    <name evidence="2" type="ORF">CgunFtcFv8_001791</name>
</gene>
<organism evidence="2 3">
    <name type="scientific">Champsocephalus gunnari</name>
    <name type="common">Mackerel icefish</name>
    <dbReference type="NCBI Taxonomy" id="52237"/>
    <lineage>
        <taxon>Eukaryota</taxon>
        <taxon>Metazoa</taxon>
        <taxon>Chordata</taxon>
        <taxon>Craniata</taxon>
        <taxon>Vertebrata</taxon>
        <taxon>Euteleostomi</taxon>
        <taxon>Actinopterygii</taxon>
        <taxon>Neopterygii</taxon>
        <taxon>Teleostei</taxon>
        <taxon>Neoteleostei</taxon>
        <taxon>Acanthomorphata</taxon>
        <taxon>Eupercaria</taxon>
        <taxon>Perciformes</taxon>
        <taxon>Notothenioidei</taxon>
        <taxon>Channichthyidae</taxon>
        <taxon>Champsocephalus</taxon>
    </lineage>
</organism>
<feature type="region of interest" description="Disordered" evidence="1">
    <location>
        <begin position="1"/>
        <end position="66"/>
    </location>
</feature>
<evidence type="ECO:0000313" key="2">
    <source>
        <dbReference type="EMBL" id="KAK5905874.1"/>
    </source>
</evidence>
<feature type="compositionally biased region" description="Polar residues" evidence="1">
    <location>
        <begin position="56"/>
        <end position="66"/>
    </location>
</feature>
<sequence length="66" mass="6616">MRRTAGPTGPPPAKTRGAPRVGATGASGATGRTEEASEAAGGVLQRRGSAKERTRLLSSNGTQSQP</sequence>
<proteinExistence type="predicted"/>
<dbReference type="Proteomes" id="UP001331515">
    <property type="component" value="Unassembled WGS sequence"/>
</dbReference>
<dbReference type="EMBL" id="JAURVH010001530">
    <property type="protein sequence ID" value="KAK5905874.1"/>
    <property type="molecule type" value="Genomic_DNA"/>
</dbReference>
<keyword evidence="3" id="KW-1185">Reference proteome</keyword>
<evidence type="ECO:0000256" key="1">
    <source>
        <dbReference type="SAM" id="MobiDB-lite"/>
    </source>
</evidence>
<name>A0AAN8HAS3_CHAGU</name>
<feature type="compositionally biased region" description="Low complexity" evidence="1">
    <location>
        <begin position="14"/>
        <end position="31"/>
    </location>
</feature>
<evidence type="ECO:0000313" key="3">
    <source>
        <dbReference type="Proteomes" id="UP001331515"/>
    </source>
</evidence>
<dbReference type="AlphaFoldDB" id="A0AAN8HAS3"/>
<protein>
    <submittedName>
        <fullName evidence="2">Uncharacterized protein</fullName>
    </submittedName>
</protein>
<reference evidence="2 3" key="1">
    <citation type="journal article" date="2023" name="Mol. Biol. Evol.">
        <title>Genomics of Secondarily Temperate Adaptation in the Only Non-Antarctic Icefish.</title>
        <authorList>
            <person name="Rivera-Colon A.G."/>
            <person name="Rayamajhi N."/>
            <person name="Minhas B.F."/>
            <person name="Madrigal G."/>
            <person name="Bilyk K.T."/>
            <person name="Yoon V."/>
            <person name="Hune M."/>
            <person name="Gregory S."/>
            <person name="Cheng C.H.C."/>
            <person name="Catchen J.M."/>
        </authorList>
    </citation>
    <scope>NUCLEOTIDE SEQUENCE [LARGE SCALE GENOMIC DNA]</scope>
    <source>
        <tissue evidence="2">White muscle</tissue>
    </source>
</reference>
<accession>A0AAN8HAS3</accession>
<comment type="caution">
    <text evidence="2">The sequence shown here is derived from an EMBL/GenBank/DDBJ whole genome shotgun (WGS) entry which is preliminary data.</text>
</comment>